<dbReference type="PANTHER" id="PTHR24186">
    <property type="entry name" value="PROTEIN PHOSPHATASE 1 REGULATORY SUBUNIT"/>
    <property type="match status" value="1"/>
</dbReference>
<dbReference type="Pfam" id="PF13962">
    <property type="entry name" value="PGG"/>
    <property type="match status" value="1"/>
</dbReference>
<dbReference type="GO" id="GO:0005886">
    <property type="term" value="C:plasma membrane"/>
    <property type="evidence" value="ECO:0007669"/>
    <property type="project" value="TreeGrafter"/>
</dbReference>
<gene>
    <name evidence="10" type="ORF">Cni_G13625</name>
</gene>
<feature type="repeat" description="ANK" evidence="7">
    <location>
        <begin position="322"/>
        <end position="343"/>
    </location>
</feature>
<keyword evidence="4 8" id="KW-1133">Transmembrane helix</keyword>
<keyword evidence="2 8" id="KW-0812">Transmembrane</keyword>
<dbReference type="PROSITE" id="PS50088">
    <property type="entry name" value="ANK_REPEAT"/>
    <property type="match status" value="5"/>
</dbReference>
<sequence length="841" mass="92950">MDHIPELCPTRRREYWRAARSGNFNMLEKGISLFHLDAGRNSVLHVAAQLGHLEFAEEAVKQEPSLLTRQNIYGDTPLHCAARVGYHDIVEAFISKSLSLPAESKGGKASLEMVNKVGNTALHEAAANGHKHVVAVLLAKAPALSATNNSINGVSPLYMAVESQSAPTVQLLLDQEGASYDGPNEQTALHPAVLISYKITRLLLEKRPMLLQKTDACGSSPLHFAASKNDVLVVKLLVETDESIAYLQDNEGVSPLHVAATCGHVEIIDYLIARCPDCVNLVDNLGRIFFHVAIELKRVGVTKYMVDRSRALIDPLNKPNGEGNTPLHLAVLSPHKDIINMLVTNKNVKTNAMNNKGQTPLDLVFDEEDDEVVQKLHITSALLGGGSRFSNRRFDNIACHLRKLESEVNVDKHMINSVSIVAILIATVTFAAAFTLPGGYKSDQMILRECSWLAGIIGVLVIYIAGSMTIRNQRTCNFLFKYVRYWLIPWCKDTSDIGKRVEFASRMKIPLNAYTPPLKNIYVANVPTTWHPTLVDFAYVYLQPNAPLSDQDLVYTSLAYRPQCLLRGPTPPMTPSVLLVSSIFIEFCPRPTKPSLQVSAPLCDQDSVFTSLARWLLHHYFWPHNPYSTPRMWSCLMLLNELSLNARVQSSAPRAVIFGLIVLMRQGLGLHQLCSLAITPLLSASEPLLDSLCAVLPYAPRRARLEPTSSKRVVQRIYFEISVSSALGKELGSALGKVLGSTMDKELNLALDKELGSTLGKELSLTPDSVIMKKVIIEFDFNICNERSNICNDAIAHARPAPAMKRSITLHYVVVNAFLVPVSLMPDFRVLPTPLEQKVDN</sequence>
<dbReference type="Gene3D" id="1.25.40.20">
    <property type="entry name" value="Ankyrin repeat-containing domain"/>
    <property type="match status" value="1"/>
</dbReference>
<evidence type="ECO:0000256" key="8">
    <source>
        <dbReference type="SAM" id="Phobius"/>
    </source>
</evidence>
<feature type="repeat" description="ANK" evidence="7">
    <location>
        <begin position="73"/>
        <end position="105"/>
    </location>
</feature>
<feature type="domain" description="PGG" evidence="9">
    <location>
        <begin position="412"/>
        <end position="444"/>
    </location>
</feature>
<dbReference type="InterPro" id="IPR026961">
    <property type="entry name" value="PGG_dom"/>
</dbReference>
<keyword evidence="11" id="KW-1185">Reference proteome</keyword>
<comment type="subcellular location">
    <subcellularLocation>
        <location evidence="1">Membrane</location>
        <topology evidence="1">Multi-pass membrane protein</topology>
    </subcellularLocation>
</comment>
<dbReference type="PROSITE" id="PS50297">
    <property type="entry name" value="ANK_REP_REGION"/>
    <property type="match status" value="5"/>
</dbReference>
<dbReference type="Proteomes" id="UP001327560">
    <property type="component" value="Chromosome 4"/>
</dbReference>
<evidence type="ECO:0000256" key="1">
    <source>
        <dbReference type="ARBA" id="ARBA00004141"/>
    </source>
</evidence>
<feature type="repeat" description="ANK" evidence="7">
    <location>
        <begin position="117"/>
        <end position="149"/>
    </location>
</feature>
<evidence type="ECO:0000256" key="3">
    <source>
        <dbReference type="ARBA" id="ARBA00022737"/>
    </source>
</evidence>
<feature type="transmembrane region" description="Helical" evidence="8">
    <location>
        <begin position="452"/>
        <end position="470"/>
    </location>
</feature>
<dbReference type="InterPro" id="IPR002110">
    <property type="entry name" value="Ankyrin_rpt"/>
</dbReference>
<reference evidence="10 11" key="1">
    <citation type="submission" date="2023-10" db="EMBL/GenBank/DDBJ databases">
        <title>Chromosome-scale genome assembly provides insights into flower coloration mechanisms of Canna indica.</title>
        <authorList>
            <person name="Li C."/>
        </authorList>
    </citation>
    <scope>NUCLEOTIDE SEQUENCE [LARGE SCALE GENOMIC DNA]</scope>
    <source>
        <tissue evidence="10">Flower</tissue>
    </source>
</reference>
<keyword evidence="5 7" id="KW-0040">ANK repeat</keyword>
<evidence type="ECO:0000256" key="4">
    <source>
        <dbReference type="ARBA" id="ARBA00022989"/>
    </source>
</evidence>
<evidence type="ECO:0000256" key="6">
    <source>
        <dbReference type="ARBA" id="ARBA00023136"/>
    </source>
</evidence>
<name>A0AAQ3KAK1_9LILI</name>
<dbReference type="AlphaFoldDB" id="A0AAQ3KAK1"/>
<dbReference type="Pfam" id="PF12796">
    <property type="entry name" value="Ank_2"/>
    <property type="match status" value="3"/>
</dbReference>
<feature type="transmembrane region" description="Helical" evidence="8">
    <location>
        <begin position="418"/>
        <end position="440"/>
    </location>
</feature>
<evidence type="ECO:0000313" key="11">
    <source>
        <dbReference type="Proteomes" id="UP001327560"/>
    </source>
</evidence>
<accession>A0AAQ3KAK1</accession>
<organism evidence="10 11">
    <name type="scientific">Canna indica</name>
    <name type="common">Indian-shot</name>
    <dbReference type="NCBI Taxonomy" id="4628"/>
    <lineage>
        <taxon>Eukaryota</taxon>
        <taxon>Viridiplantae</taxon>
        <taxon>Streptophyta</taxon>
        <taxon>Embryophyta</taxon>
        <taxon>Tracheophyta</taxon>
        <taxon>Spermatophyta</taxon>
        <taxon>Magnoliopsida</taxon>
        <taxon>Liliopsida</taxon>
        <taxon>Zingiberales</taxon>
        <taxon>Cannaceae</taxon>
        <taxon>Canna</taxon>
    </lineage>
</organism>
<dbReference type="Pfam" id="PF00023">
    <property type="entry name" value="Ank"/>
    <property type="match status" value="1"/>
</dbReference>
<dbReference type="InterPro" id="IPR036770">
    <property type="entry name" value="Ankyrin_rpt-contain_sf"/>
</dbReference>
<evidence type="ECO:0000259" key="9">
    <source>
        <dbReference type="Pfam" id="PF13962"/>
    </source>
</evidence>
<feature type="repeat" description="ANK" evidence="7">
    <location>
        <begin position="251"/>
        <end position="272"/>
    </location>
</feature>
<evidence type="ECO:0000256" key="7">
    <source>
        <dbReference type="PROSITE-ProRule" id="PRU00023"/>
    </source>
</evidence>
<dbReference type="PANTHER" id="PTHR24186:SF50">
    <property type="entry name" value="ANKYRIN REPEAT-CONTAINING PROTEIN ITN1-LIKE ISOFORM X1"/>
    <property type="match status" value="1"/>
</dbReference>
<dbReference type="SMART" id="SM00248">
    <property type="entry name" value="ANK"/>
    <property type="match status" value="9"/>
</dbReference>
<feature type="repeat" description="ANK" evidence="7">
    <location>
        <begin position="217"/>
        <end position="249"/>
    </location>
</feature>
<evidence type="ECO:0000256" key="5">
    <source>
        <dbReference type="ARBA" id="ARBA00023043"/>
    </source>
</evidence>
<keyword evidence="6 8" id="KW-0472">Membrane</keyword>
<keyword evidence="3" id="KW-0677">Repeat</keyword>
<dbReference type="SUPFAM" id="SSF48403">
    <property type="entry name" value="Ankyrin repeat"/>
    <property type="match status" value="1"/>
</dbReference>
<proteinExistence type="predicted"/>
<dbReference type="EMBL" id="CP136893">
    <property type="protein sequence ID" value="WOL04902.1"/>
    <property type="molecule type" value="Genomic_DNA"/>
</dbReference>
<protein>
    <submittedName>
        <fullName evidence="10">Protein ACCELERATED CELL DEATH 6-like</fullName>
    </submittedName>
</protein>
<evidence type="ECO:0000256" key="2">
    <source>
        <dbReference type="ARBA" id="ARBA00022692"/>
    </source>
</evidence>
<evidence type="ECO:0000313" key="10">
    <source>
        <dbReference type="EMBL" id="WOL04902.1"/>
    </source>
</evidence>